<dbReference type="EMBL" id="CADCTR010002309">
    <property type="protein sequence ID" value="CAA9345361.1"/>
    <property type="molecule type" value="Genomic_DNA"/>
</dbReference>
<dbReference type="AlphaFoldDB" id="A0A6J4LYK4"/>
<sequence>CTSLLRAATAASVVPSPPSPCRRGTLLCASTACLLRRTLRGWELQMFRWRLPTTLRSSRRSVAATGWYTWQPFHRRLATRTTKFTT</sequence>
<name>A0A6J4LYK4_9CHLR</name>
<feature type="non-terminal residue" evidence="1">
    <location>
        <position position="1"/>
    </location>
</feature>
<organism evidence="1">
    <name type="scientific">uncultured Chloroflexia bacterium</name>
    <dbReference type="NCBI Taxonomy" id="1672391"/>
    <lineage>
        <taxon>Bacteria</taxon>
        <taxon>Bacillati</taxon>
        <taxon>Chloroflexota</taxon>
        <taxon>Chloroflexia</taxon>
        <taxon>environmental samples</taxon>
    </lineage>
</organism>
<feature type="non-terminal residue" evidence="1">
    <location>
        <position position="86"/>
    </location>
</feature>
<dbReference type="GO" id="GO:0003978">
    <property type="term" value="F:UDP-glucose 4-epimerase activity"/>
    <property type="evidence" value="ECO:0007669"/>
    <property type="project" value="UniProtKB-EC"/>
</dbReference>
<keyword evidence="1" id="KW-0413">Isomerase</keyword>
<dbReference type="EC" id="5.1.3.2" evidence="1"/>
<reference evidence="1" key="1">
    <citation type="submission" date="2020-02" db="EMBL/GenBank/DDBJ databases">
        <authorList>
            <person name="Meier V. D."/>
        </authorList>
    </citation>
    <scope>NUCLEOTIDE SEQUENCE</scope>
    <source>
        <strain evidence="1">AVDCRST_MAG93</strain>
    </source>
</reference>
<proteinExistence type="predicted"/>
<accession>A0A6J4LYK4</accession>
<evidence type="ECO:0000313" key="1">
    <source>
        <dbReference type="EMBL" id="CAA9345361.1"/>
    </source>
</evidence>
<gene>
    <name evidence="1" type="ORF">AVDCRST_MAG93-6860</name>
</gene>
<protein>
    <submittedName>
        <fullName evidence="1">UDP-glucose 4-epimerase</fullName>
        <ecNumber evidence="1">5.1.3.2</ecNumber>
    </submittedName>
</protein>